<evidence type="ECO:0000256" key="1">
    <source>
        <dbReference type="ARBA" id="ARBA00010790"/>
    </source>
</evidence>
<dbReference type="InterPro" id="IPR007867">
    <property type="entry name" value="GMC_OxRtase_C"/>
</dbReference>
<dbReference type="Gene3D" id="3.30.560.10">
    <property type="entry name" value="Glucose Oxidase, domain 3"/>
    <property type="match status" value="1"/>
</dbReference>
<keyword evidence="4" id="KW-1185">Reference proteome</keyword>
<evidence type="ECO:0000313" key="4">
    <source>
        <dbReference type="Proteomes" id="UP001059971"/>
    </source>
</evidence>
<dbReference type="PANTHER" id="PTHR11552:SF147">
    <property type="entry name" value="CHOLINE DEHYDROGENASE, MITOCHONDRIAL"/>
    <property type="match status" value="1"/>
</dbReference>
<sequence length="194" mass="21011">MVRTRHDEKVPDLQLVFMPAHRNASGFPIPLGHGYGILNVLLHPKSRGSVRLASADPRSAPLIDPKFFADERDFEPLLAGIALSRRLFASKAFTRMEAWEIVPGPDAITPDELRAAIRQTAVTVHHPVGTCAMGRGKGAVVDPQLSVHGLHGLRVIDASVMPNVVRGNTAAAVMMIAEKASDLVRHAQDRQSTP</sequence>
<dbReference type="InterPro" id="IPR036188">
    <property type="entry name" value="FAD/NAD-bd_sf"/>
</dbReference>
<evidence type="ECO:0000259" key="2">
    <source>
        <dbReference type="Pfam" id="PF05199"/>
    </source>
</evidence>
<dbReference type="InterPro" id="IPR012132">
    <property type="entry name" value="GMC_OxRdtase"/>
</dbReference>
<organism evidence="3 4">
    <name type="scientific">Sphingomonas bisphenolicum</name>
    <dbReference type="NCBI Taxonomy" id="296544"/>
    <lineage>
        <taxon>Bacteria</taxon>
        <taxon>Pseudomonadati</taxon>
        <taxon>Pseudomonadota</taxon>
        <taxon>Alphaproteobacteria</taxon>
        <taxon>Sphingomonadales</taxon>
        <taxon>Sphingomonadaceae</taxon>
        <taxon>Sphingomonas</taxon>
    </lineage>
</organism>
<dbReference type="SUPFAM" id="SSF51905">
    <property type="entry name" value="FAD/NAD(P)-binding domain"/>
    <property type="match status" value="1"/>
</dbReference>
<evidence type="ECO:0000313" key="3">
    <source>
        <dbReference type="EMBL" id="BBF72348.1"/>
    </source>
</evidence>
<geneLocation type="plasmid" evidence="3 4">
    <name>pBAR1</name>
</geneLocation>
<dbReference type="Gene3D" id="3.50.50.60">
    <property type="entry name" value="FAD/NAD(P)-binding domain"/>
    <property type="match status" value="1"/>
</dbReference>
<protein>
    <recommendedName>
        <fullName evidence="2">Glucose-methanol-choline oxidoreductase C-terminal domain-containing protein</fullName>
    </recommendedName>
</protein>
<proteinExistence type="inferred from homology"/>
<reference evidence="3" key="1">
    <citation type="submission" date="2018-07" db="EMBL/GenBank/DDBJ databases">
        <title>Complete genome sequence of Sphingomonas bisphenolicum strain AO1, a bisphenol A degradative bacterium isolated from Japanese farm field.</title>
        <authorList>
            <person name="Murakami M."/>
            <person name="Koh M."/>
            <person name="Koba S."/>
            <person name="Matsumura Y."/>
        </authorList>
    </citation>
    <scope>NUCLEOTIDE SEQUENCE</scope>
    <source>
        <strain evidence="3">AO1</strain>
        <plasmid evidence="3">pBAR1</plasmid>
    </source>
</reference>
<gene>
    <name evidence="3" type="ORF">SBA_pBAR1_630</name>
</gene>
<feature type="domain" description="Glucose-methanol-choline oxidoreductase C-terminal" evidence="2">
    <location>
        <begin position="44"/>
        <end position="177"/>
    </location>
</feature>
<keyword evidence="3" id="KW-0614">Plasmid</keyword>
<accession>A0ABN5WKJ2</accession>
<dbReference type="RefSeq" id="WP_261937505.1">
    <property type="nucleotide sequence ID" value="NZ_AP018819.1"/>
</dbReference>
<dbReference type="EMBL" id="AP018819">
    <property type="protein sequence ID" value="BBF72348.1"/>
    <property type="molecule type" value="Genomic_DNA"/>
</dbReference>
<name>A0ABN5WKJ2_9SPHN</name>
<dbReference type="SUPFAM" id="SSF54373">
    <property type="entry name" value="FAD-linked reductases, C-terminal domain"/>
    <property type="match status" value="1"/>
</dbReference>
<dbReference type="PANTHER" id="PTHR11552">
    <property type="entry name" value="GLUCOSE-METHANOL-CHOLINE GMC OXIDOREDUCTASE"/>
    <property type="match status" value="1"/>
</dbReference>
<comment type="similarity">
    <text evidence="1">Belongs to the GMC oxidoreductase family.</text>
</comment>
<dbReference type="Pfam" id="PF05199">
    <property type="entry name" value="GMC_oxred_C"/>
    <property type="match status" value="1"/>
</dbReference>
<dbReference type="Proteomes" id="UP001059971">
    <property type="component" value="Plasmid pBAR1"/>
</dbReference>